<keyword evidence="2" id="KW-0472">Membrane</keyword>
<feature type="transmembrane region" description="Helical" evidence="2">
    <location>
        <begin position="6"/>
        <end position="28"/>
    </location>
</feature>
<keyword evidence="2" id="KW-0812">Transmembrane</keyword>
<dbReference type="EMBL" id="HAEH01010250">
    <property type="protein sequence ID" value="SBR89239.1"/>
    <property type="molecule type" value="Transcribed_RNA"/>
</dbReference>
<accession>A0A1A8Q7R1</accession>
<protein>
    <submittedName>
        <fullName evidence="3">Uncharacterized protein</fullName>
    </submittedName>
</protein>
<name>A0A1A8Q7R1_9TELE</name>
<keyword evidence="2" id="KW-1133">Transmembrane helix</keyword>
<proteinExistence type="predicted"/>
<feature type="compositionally biased region" description="Polar residues" evidence="1">
    <location>
        <begin position="76"/>
        <end position="85"/>
    </location>
</feature>
<evidence type="ECO:0000256" key="2">
    <source>
        <dbReference type="SAM" id="Phobius"/>
    </source>
</evidence>
<dbReference type="AlphaFoldDB" id="A0A1A8Q7R1"/>
<feature type="non-terminal residue" evidence="3">
    <location>
        <position position="1"/>
    </location>
</feature>
<evidence type="ECO:0000313" key="3">
    <source>
        <dbReference type="EMBL" id="SBR89239.1"/>
    </source>
</evidence>
<reference evidence="3" key="1">
    <citation type="submission" date="2016-05" db="EMBL/GenBank/DDBJ databases">
        <authorList>
            <person name="Lavstsen T."/>
            <person name="Jespersen J.S."/>
        </authorList>
    </citation>
    <scope>NUCLEOTIDE SEQUENCE</scope>
    <source>
        <tissue evidence="3">Brain</tissue>
    </source>
</reference>
<sequence>EGAEPAFLESFIHIVMFIGFTVLITWLFELRYLQTSRGNVLRQGDSNSDSSLVENCVVETARTNLNSNKSLSKNNQINTGNNGEPNTDIPYTFQGIQQGQTEFQKSADLSENKRPNALNVSTSFFLSTTIYKYLAKT</sequence>
<gene>
    <name evidence="3" type="primary">CABZ01071407.1</name>
</gene>
<feature type="region of interest" description="Disordered" evidence="1">
    <location>
        <begin position="68"/>
        <end position="89"/>
    </location>
</feature>
<reference evidence="3" key="2">
    <citation type="submission" date="2016-06" db="EMBL/GenBank/DDBJ databases">
        <title>The genome of a short-lived fish provides insights into sex chromosome evolution and the genetic control of aging.</title>
        <authorList>
            <person name="Reichwald K."/>
            <person name="Felder M."/>
            <person name="Petzold A."/>
            <person name="Koch P."/>
            <person name="Groth M."/>
            <person name="Platzer M."/>
        </authorList>
    </citation>
    <scope>NUCLEOTIDE SEQUENCE</scope>
    <source>
        <tissue evidence="3">Brain</tissue>
    </source>
</reference>
<organism evidence="3">
    <name type="scientific">Nothobranchius rachovii</name>
    <name type="common">bluefin notho</name>
    <dbReference type="NCBI Taxonomy" id="451742"/>
    <lineage>
        <taxon>Eukaryota</taxon>
        <taxon>Metazoa</taxon>
        <taxon>Chordata</taxon>
        <taxon>Craniata</taxon>
        <taxon>Vertebrata</taxon>
        <taxon>Euteleostomi</taxon>
        <taxon>Actinopterygii</taxon>
        <taxon>Neopterygii</taxon>
        <taxon>Teleostei</taxon>
        <taxon>Neoteleostei</taxon>
        <taxon>Acanthomorphata</taxon>
        <taxon>Ovalentaria</taxon>
        <taxon>Atherinomorphae</taxon>
        <taxon>Cyprinodontiformes</taxon>
        <taxon>Nothobranchiidae</taxon>
        <taxon>Nothobranchius</taxon>
    </lineage>
</organism>
<evidence type="ECO:0000256" key="1">
    <source>
        <dbReference type="SAM" id="MobiDB-lite"/>
    </source>
</evidence>
<feature type="non-terminal residue" evidence="3">
    <location>
        <position position="137"/>
    </location>
</feature>